<feature type="compositionally biased region" description="Pro residues" evidence="1">
    <location>
        <begin position="52"/>
        <end position="73"/>
    </location>
</feature>
<name>A0ABN9VEH8_9DINO</name>
<protein>
    <recommendedName>
        <fullName evidence="4">Glycosyltransferase 2-like domain-containing protein</fullName>
    </recommendedName>
</protein>
<keyword evidence="3" id="KW-1185">Reference proteome</keyword>
<comment type="caution">
    <text evidence="2">The sequence shown here is derived from an EMBL/GenBank/DDBJ whole genome shotgun (WGS) entry which is preliminary data.</text>
</comment>
<feature type="region of interest" description="Disordered" evidence="1">
    <location>
        <begin position="47"/>
        <end position="99"/>
    </location>
</feature>
<gene>
    <name evidence="2" type="ORF">PCOR1329_LOCUS57290</name>
</gene>
<proteinExistence type="predicted"/>
<organism evidence="2 3">
    <name type="scientific">Prorocentrum cordatum</name>
    <dbReference type="NCBI Taxonomy" id="2364126"/>
    <lineage>
        <taxon>Eukaryota</taxon>
        <taxon>Sar</taxon>
        <taxon>Alveolata</taxon>
        <taxon>Dinophyceae</taxon>
        <taxon>Prorocentrales</taxon>
        <taxon>Prorocentraceae</taxon>
        <taxon>Prorocentrum</taxon>
    </lineage>
</organism>
<feature type="region of interest" description="Disordered" evidence="1">
    <location>
        <begin position="145"/>
        <end position="241"/>
    </location>
</feature>
<evidence type="ECO:0000256" key="1">
    <source>
        <dbReference type="SAM" id="MobiDB-lite"/>
    </source>
</evidence>
<feature type="region of interest" description="Disordered" evidence="1">
    <location>
        <begin position="1"/>
        <end position="29"/>
    </location>
</feature>
<evidence type="ECO:0000313" key="2">
    <source>
        <dbReference type="EMBL" id="CAK0871458.1"/>
    </source>
</evidence>
<feature type="compositionally biased region" description="Polar residues" evidence="1">
    <location>
        <begin position="156"/>
        <end position="166"/>
    </location>
</feature>
<evidence type="ECO:0008006" key="4">
    <source>
        <dbReference type="Google" id="ProtNLM"/>
    </source>
</evidence>
<accession>A0ABN9VEH8</accession>
<dbReference type="Proteomes" id="UP001189429">
    <property type="component" value="Unassembled WGS sequence"/>
</dbReference>
<sequence length="715" mass="79759">MPASSDVRRALGPASPSEAAASKDAEEVLEPAAEACPWTKDCAATAAAGLSLPPPRPSPPQPAELSVPPPPSPQSQRRQTAPSPPRPARPRPDSATHHQMCSQSGMFCGIASAVIVLVLEPRLYINFVLSGGWSVLHVASISALPSSEEPRPSQPALPQSLQEQTTPPRPSFPQALSQRVWKRSATRRRVTVTTRRRDTPRHHPSSFHQLPSARPGLSQPFQKQAEESESGHRVAAGHSRESSWQVVKTDWKVLNLSAQAGQLVLNAIPPDLERQPEPRARVYHLWPQDSKHQVQPVEYSLIVNMHNRYHNVMSVLGSYFVSSRGSFELLCFCDGCNAKTLRLAERAFDTYLPIVWSESSDACSLDVLKSITGHIFERGASQKAFPQYWMPVREMCVANCSDAFLRRCGSLRRAVLVDQTPAVFETASNNRGALLADGKFLIIMQDDWVMTQIGWNVHLSLPARLYDDVFCVSSRCAEGKPAAKVGRCNARERRAPVSPELLAKSGTFFVRPSGDRGPLLYNASKFRRMGYVEEQEESQTRVFSEVRAVFSGRRWTLALAREARQERRRSHHRGGAQRRPKKSDRTSSSLYLCSFFLFLRYNELKFMMGGDDGAFHRAAVRTQGWVCGYVPLQFIFIAPGTSLGVTGFKTDGDNGFKTKEAEDEYKKWRRTLASAGRFRAPATGWLRKFRNRTMDSYFGGERSLSLSRRSFDACS</sequence>
<evidence type="ECO:0000313" key="3">
    <source>
        <dbReference type="Proteomes" id="UP001189429"/>
    </source>
</evidence>
<reference evidence="2" key="1">
    <citation type="submission" date="2023-10" db="EMBL/GenBank/DDBJ databases">
        <authorList>
            <person name="Chen Y."/>
            <person name="Shah S."/>
            <person name="Dougan E. K."/>
            <person name="Thang M."/>
            <person name="Chan C."/>
        </authorList>
    </citation>
    <scope>NUCLEOTIDE SEQUENCE [LARGE SCALE GENOMIC DNA]</scope>
</reference>
<feature type="compositionally biased region" description="Basic residues" evidence="1">
    <location>
        <begin position="180"/>
        <end position="190"/>
    </location>
</feature>
<dbReference type="EMBL" id="CAUYUJ010017071">
    <property type="protein sequence ID" value="CAK0871458.1"/>
    <property type="molecule type" value="Genomic_DNA"/>
</dbReference>